<dbReference type="InterPro" id="IPR022791">
    <property type="entry name" value="L-PG_synthase/AglD"/>
</dbReference>
<reference evidence="8" key="1">
    <citation type="submission" date="2021-04" db="EMBL/GenBank/DDBJ databases">
        <title>A novel Synergistetes isolate from a pyrite-forming mixed culture.</title>
        <authorList>
            <person name="Bunk B."/>
            <person name="Sproer C."/>
            <person name="Spring S."/>
            <person name="Pester M."/>
        </authorList>
    </citation>
    <scope>NUCLEOTIDE SEQUENCE [LARGE SCALE GENOMIC DNA]</scope>
    <source>
        <strain evidence="8">J.5.4.2-T.3.5.2</strain>
    </source>
</reference>
<evidence type="ECO:0000256" key="4">
    <source>
        <dbReference type="ARBA" id="ARBA00022989"/>
    </source>
</evidence>
<organism evidence="7 8">
    <name type="scientific">Aminithiophilus ramosus</name>
    <dbReference type="NCBI Taxonomy" id="3029084"/>
    <lineage>
        <taxon>Bacteria</taxon>
        <taxon>Thermotogati</taxon>
        <taxon>Synergistota</taxon>
        <taxon>Synergistia</taxon>
        <taxon>Synergistales</taxon>
        <taxon>Aminithiophilaceae</taxon>
        <taxon>Aminithiophilus</taxon>
    </lineage>
</organism>
<feature type="transmembrane region" description="Helical" evidence="6">
    <location>
        <begin position="153"/>
        <end position="173"/>
    </location>
</feature>
<dbReference type="PANTHER" id="PTHR37693:SF1">
    <property type="entry name" value="INTEGRAL MEMBRANE PROTEIN"/>
    <property type="match status" value="1"/>
</dbReference>
<feature type="transmembrane region" description="Helical" evidence="6">
    <location>
        <begin position="316"/>
        <end position="335"/>
    </location>
</feature>
<sequence>MSVRKGIALFVGISLAVSGAVLASSADRFTVDLLLSAKPRGLFLVLVLMVAAWSVDALRFCALSRAADEHIGFRLGVELTFLNYFGSAITPMQSGGGPFQVYMLYRNDVPIGKGVAITLTRTLLTLFILGLVVPVAIVTTPEFLSGQHLMQGIFSYVVLFVVLTWTLVVLSLVRPQLVKRLGTALTLLLKRLGFVKPRAVLRTVRRINREIDNYGENFRLFFSTGKYHFAFAVFCSVLHLFLIFSVLPILIWSVSLPCHYAQALMAQALFLFVLYFVPTPGGSGVAEGGGAILFRLLVPWNMAGVMAIGWRFFTEYIAIGLGAFVALRLLGWGLADELLGAKKDA</sequence>
<evidence type="ECO:0000256" key="1">
    <source>
        <dbReference type="ARBA" id="ARBA00004651"/>
    </source>
</evidence>
<keyword evidence="5 6" id="KW-0472">Membrane</keyword>
<evidence type="ECO:0000313" key="8">
    <source>
        <dbReference type="Proteomes" id="UP000671879"/>
    </source>
</evidence>
<dbReference type="AlphaFoldDB" id="A0A9Q7A4Y6"/>
<dbReference type="EMBL" id="CP072943">
    <property type="protein sequence ID" value="QTX31380.1"/>
    <property type="molecule type" value="Genomic_DNA"/>
</dbReference>
<dbReference type="RefSeq" id="WP_274372535.1">
    <property type="nucleotide sequence ID" value="NZ_CP072943.1"/>
</dbReference>
<keyword evidence="3 6" id="KW-0812">Transmembrane</keyword>
<evidence type="ECO:0000256" key="3">
    <source>
        <dbReference type="ARBA" id="ARBA00022692"/>
    </source>
</evidence>
<dbReference type="PANTHER" id="PTHR37693">
    <property type="entry name" value="PHOSPHATIDYLGLYCEROL LYSYLTRANSFERASE"/>
    <property type="match status" value="1"/>
</dbReference>
<keyword evidence="2" id="KW-1003">Cell membrane</keyword>
<dbReference type="Proteomes" id="UP000671879">
    <property type="component" value="Chromosome"/>
</dbReference>
<comment type="subcellular location">
    <subcellularLocation>
        <location evidence="1">Cell membrane</location>
        <topology evidence="1">Multi-pass membrane protein</topology>
    </subcellularLocation>
</comment>
<feature type="transmembrane region" description="Helical" evidence="6">
    <location>
        <begin position="123"/>
        <end position="141"/>
    </location>
</feature>
<evidence type="ECO:0000256" key="6">
    <source>
        <dbReference type="SAM" id="Phobius"/>
    </source>
</evidence>
<accession>A0A9Q7A4Y6</accession>
<feature type="transmembrane region" description="Helical" evidence="6">
    <location>
        <begin position="41"/>
        <end position="62"/>
    </location>
</feature>
<keyword evidence="4 6" id="KW-1133">Transmembrane helix</keyword>
<evidence type="ECO:0000313" key="7">
    <source>
        <dbReference type="EMBL" id="QTX31380.1"/>
    </source>
</evidence>
<evidence type="ECO:0000256" key="2">
    <source>
        <dbReference type="ARBA" id="ARBA00022475"/>
    </source>
</evidence>
<protein>
    <submittedName>
        <fullName evidence="7">Flippase-like domain-containing protein</fullName>
    </submittedName>
</protein>
<evidence type="ECO:0000256" key="5">
    <source>
        <dbReference type="ARBA" id="ARBA00023136"/>
    </source>
</evidence>
<feature type="transmembrane region" description="Helical" evidence="6">
    <location>
        <begin position="229"/>
        <end position="254"/>
    </location>
</feature>
<dbReference type="NCBIfam" id="TIGR00374">
    <property type="entry name" value="flippase-like domain"/>
    <property type="match status" value="1"/>
</dbReference>
<name>A0A9Q7A4Y6_9BACT</name>
<dbReference type="KEGG" id="aram:KAR29_08300"/>
<proteinExistence type="predicted"/>
<keyword evidence="8" id="KW-1185">Reference proteome</keyword>
<gene>
    <name evidence="7" type="ORF">KAR29_08300</name>
</gene>
<dbReference type="GO" id="GO:0005886">
    <property type="term" value="C:plasma membrane"/>
    <property type="evidence" value="ECO:0007669"/>
    <property type="project" value="UniProtKB-SubCell"/>
</dbReference>
<dbReference type="Pfam" id="PF03706">
    <property type="entry name" value="LPG_synthase_TM"/>
    <property type="match status" value="1"/>
</dbReference>